<keyword evidence="4" id="KW-1185">Reference proteome</keyword>
<keyword evidence="1" id="KW-1133">Transmembrane helix</keyword>
<evidence type="ECO:0000259" key="2">
    <source>
        <dbReference type="Pfam" id="PF07811"/>
    </source>
</evidence>
<dbReference type="KEGG" id="pacs:FAZ98_08110"/>
<feature type="domain" description="TadE-like" evidence="2">
    <location>
        <begin position="23"/>
        <end position="65"/>
    </location>
</feature>
<reference evidence="3 4" key="1">
    <citation type="submission" date="2019-12" db="EMBL/GenBank/DDBJ databases">
        <title>Paraburkholderia acidiphila 7Q-K02 sp. nov and Paraburkholderia acidisoli DHF22 sp. nov., two strains isolated from forest soil.</title>
        <authorList>
            <person name="Gao Z."/>
            <person name="Qiu L."/>
        </authorList>
    </citation>
    <scope>NUCLEOTIDE SEQUENCE [LARGE SCALE GENOMIC DNA]</scope>
    <source>
        <strain evidence="3 4">DHF22</strain>
    </source>
</reference>
<dbReference type="RefSeq" id="WP_158950468.1">
    <property type="nucleotide sequence ID" value="NZ_CP046913.1"/>
</dbReference>
<dbReference type="InterPro" id="IPR012495">
    <property type="entry name" value="TadE-like_dom"/>
</dbReference>
<keyword evidence="1" id="KW-0472">Membrane</keyword>
<evidence type="ECO:0000256" key="1">
    <source>
        <dbReference type="SAM" id="Phobius"/>
    </source>
</evidence>
<accession>A0A7Z2GH29</accession>
<dbReference type="Pfam" id="PF07811">
    <property type="entry name" value="TadE"/>
    <property type="match status" value="1"/>
</dbReference>
<proteinExistence type="predicted"/>
<gene>
    <name evidence="3" type="ORF">FAZ98_08110</name>
</gene>
<keyword evidence="1" id="KW-0812">Transmembrane</keyword>
<feature type="transmembrane region" description="Helical" evidence="1">
    <location>
        <begin position="25"/>
        <end position="49"/>
    </location>
</feature>
<protein>
    <submittedName>
        <fullName evidence="3">Pilus assembly protein</fullName>
    </submittedName>
</protein>
<dbReference type="OrthoDB" id="8688629at2"/>
<dbReference type="EMBL" id="CP046913">
    <property type="protein sequence ID" value="QGZ61698.1"/>
    <property type="molecule type" value="Genomic_DNA"/>
</dbReference>
<sequence length="173" mass="18394">MSRHATRSRALPRTYLRRRRQRGNAAIEFALVFPVFFLILYAIVTYSMVFLVQQSLTAAAGEGARAALAYRSNTDPLAALNDRASQACLRALAVVSWLPGAGSATGGPTSCTPAVNMAPAGCTNNASMDCIQITLSYAYANKPLVPTLPLLDIAIPPSLTGQATVQIDPENLL</sequence>
<name>A0A7Z2GH29_9BURK</name>
<dbReference type="AlphaFoldDB" id="A0A7Z2GH29"/>
<dbReference type="Proteomes" id="UP000433577">
    <property type="component" value="Chromosome 1"/>
</dbReference>
<evidence type="ECO:0000313" key="4">
    <source>
        <dbReference type="Proteomes" id="UP000433577"/>
    </source>
</evidence>
<organism evidence="3 4">
    <name type="scientific">Paraburkholderia acidisoli</name>
    <dbReference type="NCBI Taxonomy" id="2571748"/>
    <lineage>
        <taxon>Bacteria</taxon>
        <taxon>Pseudomonadati</taxon>
        <taxon>Pseudomonadota</taxon>
        <taxon>Betaproteobacteria</taxon>
        <taxon>Burkholderiales</taxon>
        <taxon>Burkholderiaceae</taxon>
        <taxon>Paraburkholderia</taxon>
    </lineage>
</organism>
<evidence type="ECO:0000313" key="3">
    <source>
        <dbReference type="EMBL" id="QGZ61698.1"/>
    </source>
</evidence>